<evidence type="ECO:0000313" key="1">
    <source>
        <dbReference type="EMBL" id="KAJ3553459.1"/>
    </source>
</evidence>
<evidence type="ECO:0000313" key="2">
    <source>
        <dbReference type="Proteomes" id="UP001148662"/>
    </source>
</evidence>
<keyword evidence="2" id="KW-1185">Reference proteome</keyword>
<dbReference type="EMBL" id="JANHOG010000537">
    <property type="protein sequence ID" value="KAJ3553459.1"/>
    <property type="molecule type" value="Genomic_DNA"/>
</dbReference>
<proteinExistence type="predicted"/>
<dbReference type="Proteomes" id="UP001148662">
    <property type="component" value="Unassembled WGS sequence"/>
</dbReference>
<organism evidence="1 2">
    <name type="scientific">Phlebia brevispora</name>
    <dbReference type="NCBI Taxonomy" id="194682"/>
    <lineage>
        <taxon>Eukaryota</taxon>
        <taxon>Fungi</taxon>
        <taxon>Dikarya</taxon>
        <taxon>Basidiomycota</taxon>
        <taxon>Agaricomycotina</taxon>
        <taxon>Agaricomycetes</taxon>
        <taxon>Polyporales</taxon>
        <taxon>Meruliaceae</taxon>
        <taxon>Phlebia</taxon>
    </lineage>
</organism>
<name>A0ACC1T5H1_9APHY</name>
<sequence>MLPHPNEEHEENPPFCYYDAASESKQALSISPDIEALDVALSFYQQTDNRAPAFHRSFGNESQETVVMPRKGDGRARDTTAARQSEAAQRNVLDDSDVVEVVKVRRSLGYEEEVGGYGLKKSRSFRARASKAFKSIRNLNVTKGNRRSAHAGKDSENAAPILQESISSRPSTPNLPRRKSMQLTQLFSSTRNTRSASFDKPPSPQSPTSPTPSEWSTISRPSVTLGDCTNVQEPPTLSSKRSFRRRMSVLDLHRFFTPASQSAEKSIPSPTSPTSSISPISPSEESVPSSSSSRLAKHESLFFPRSSSSSSNFLQNLNGAFSAPSASASSPTTLPSPSTSEALGTDDDGDVVMGDDSFEMRLDSLHFDSLHFDPEEFDC</sequence>
<protein>
    <submittedName>
        <fullName evidence="1">Uncharacterized protein</fullName>
    </submittedName>
</protein>
<gene>
    <name evidence="1" type="ORF">NM688_g3606</name>
</gene>
<reference evidence="1" key="1">
    <citation type="submission" date="2022-07" db="EMBL/GenBank/DDBJ databases">
        <title>Genome Sequence of Phlebia brevispora.</title>
        <authorList>
            <person name="Buettner E."/>
        </authorList>
    </citation>
    <scope>NUCLEOTIDE SEQUENCE</scope>
    <source>
        <strain evidence="1">MPL23</strain>
    </source>
</reference>
<comment type="caution">
    <text evidence="1">The sequence shown here is derived from an EMBL/GenBank/DDBJ whole genome shotgun (WGS) entry which is preliminary data.</text>
</comment>
<accession>A0ACC1T5H1</accession>